<keyword evidence="3" id="KW-0804">Transcription</keyword>
<dbReference type="InterPro" id="IPR011006">
    <property type="entry name" value="CheY-like_superfamily"/>
</dbReference>
<dbReference type="InterPro" id="IPR001789">
    <property type="entry name" value="Sig_transdc_resp-reg_receiver"/>
</dbReference>
<dbReference type="EMBL" id="QGNW01000154">
    <property type="protein sequence ID" value="RVW90465.1"/>
    <property type="molecule type" value="Genomic_DNA"/>
</dbReference>
<comment type="caution">
    <text evidence="4">Lacks conserved residue(s) required for the propagation of feature annotation.</text>
</comment>
<evidence type="ECO:0000313" key="6">
    <source>
        <dbReference type="EMBL" id="RVW90465.1"/>
    </source>
</evidence>
<protein>
    <submittedName>
        <fullName evidence="6">Two-component response regulator-like APRR1</fullName>
    </submittedName>
</protein>
<dbReference type="SUPFAM" id="SSF52172">
    <property type="entry name" value="CheY-like"/>
    <property type="match status" value="1"/>
</dbReference>
<dbReference type="AlphaFoldDB" id="A0A438I174"/>
<evidence type="ECO:0000256" key="2">
    <source>
        <dbReference type="ARBA" id="ARBA00023015"/>
    </source>
</evidence>
<dbReference type="PROSITE" id="PS50110">
    <property type="entry name" value="RESPONSE_REGULATORY"/>
    <property type="match status" value="1"/>
</dbReference>
<evidence type="ECO:0000313" key="7">
    <source>
        <dbReference type="Proteomes" id="UP000288805"/>
    </source>
</evidence>
<dbReference type="GO" id="GO:0009736">
    <property type="term" value="P:cytokinin-activated signaling pathway"/>
    <property type="evidence" value="ECO:0007669"/>
    <property type="project" value="InterPro"/>
</dbReference>
<evidence type="ECO:0000256" key="4">
    <source>
        <dbReference type="PROSITE-ProRule" id="PRU00169"/>
    </source>
</evidence>
<comment type="caution">
    <text evidence="6">The sequence shown here is derived from an EMBL/GenBank/DDBJ whole genome shotgun (WGS) entry which is preliminary data.</text>
</comment>
<dbReference type="InterPro" id="IPR045279">
    <property type="entry name" value="ARR-like"/>
</dbReference>
<feature type="domain" description="Response regulatory" evidence="5">
    <location>
        <begin position="131"/>
        <end position="243"/>
    </location>
</feature>
<evidence type="ECO:0000259" key="5">
    <source>
        <dbReference type="PROSITE" id="PS50110"/>
    </source>
</evidence>
<dbReference type="Gene3D" id="3.40.50.2300">
    <property type="match status" value="1"/>
</dbReference>
<dbReference type="GO" id="GO:0000160">
    <property type="term" value="P:phosphorelay signal transduction system"/>
    <property type="evidence" value="ECO:0007669"/>
    <property type="project" value="UniProtKB-KW"/>
</dbReference>
<keyword evidence="2" id="KW-0805">Transcription regulation</keyword>
<dbReference type="PANTHER" id="PTHR43874:SF1">
    <property type="entry name" value="TWO-COMPONENT RESPONSE REGULATOR-LIKE APRR1"/>
    <property type="match status" value="1"/>
</dbReference>
<keyword evidence="1" id="KW-0902">Two-component regulatory system</keyword>
<accession>A0A438I174</accession>
<reference evidence="6 7" key="1">
    <citation type="journal article" date="2018" name="PLoS Genet.">
        <title>Population sequencing reveals clonal diversity and ancestral inbreeding in the grapevine cultivar Chardonnay.</title>
        <authorList>
            <person name="Roach M.J."/>
            <person name="Johnson D.L."/>
            <person name="Bohlmann J."/>
            <person name="van Vuuren H.J."/>
            <person name="Jones S.J."/>
            <person name="Pretorius I.S."/>
            <person name="Schmidt S.A."/>
            <person name="Borneman A.R."/>
        </authorList>
    </citation>
    <scope>NUCLEOTIDE SEQUENCE [LARGE SCALE GENOMIC DNA]</scope>
    <source>
        <strain evidence="7">cv. Chardonnay</strain>
        <tissue evidence="6">Leaf</tissue>
    </source>
</reference>
<gene>
    <name evidence="6" type="primary">APRR1_1</name>
    <name evidence="6" type="ORF">CK203_030944</name>
</gene>
<dbReference type="PANTHER" id="PTHR43874">
    <property type="entry name" value="TWO-COMPONENT RESPONSE REGULATOR"/>
    <property type="match status" value="1"/>
</dbReference>
<organism evidence="6 7">
    <name type="scientific">Vitis vinifera</name>
    <name type="common">Grape</name>
    <dbReference type="NCBI Taxonomy" id="29760"/>
    <lineage>
        <taxon>Eukaryota</taxon>
        <taxon>Viridiplantae</taxon>
        <taxon>Streptophyta</taxon>
        <taxon>Embryophyta</taxon>
        <taxon>Tracheophyta</taxon>
        <taxon>Spermatophyta</taxon>
        <taxon>Magnoliopsida</taxon>
        <taxon>eudicotyledons</taxon>
        <taxon>Gunneridae</taxon>
        <taxon>Pentapetalae</taxon>
        <taxon>rosids</taxon>
        <taxon>Vitales</taxon>
        <taxon>Vitaceae</taxon>
        <taxon>Viteae</taxon>
        <taxon>Vitis</taxon>
    </lineage>
</organism>
<dbReference type="Proteomes" id="UP000288805">
    <property type="component" value="Unassembled WGS sequence"/>
</dbReference>
<proteinExistence type="predicted"/>
<evidence type="ECO:0000256" key="3">
    <source>
        <dbReference type="ARBA" id="ARBA00023163"/>
    </source>
</evidence>
<name>A0A438I174_VITVI</name>
<sequence length="290" mass="32631">MPTTANGDITIYATETYRKDSSRITQRPIFSRFDAAELDTLFIPGTLVDASFALDSYNHQLNVGIWLVSKRLIIHAKHLQAIRNRNATWTVQETHKEASMSSLVWPAKSDASGNGNTNKRICAFVNRSKLKILLCDANVNNCREVATLLRGCSYQVTSVGSTREVIYVLNCEGASIDIVLAEADLPMANSMKTLKYITQDQELRCIPVMRQHLHDRKVLDAWSDYLMMPLGSNVLFNLWTHVWRTRRMLGLPEKNIFHSDFERFVASTIYAGDASGKGVILQDEASSSLE</sequence>
<evidence type="ECO:0000256" key="1">
    <source>
        <dbReference type="ARBA" id="ARBA00023012"/>
    </source>
</evidence>